<dbReference type="InterPro" id="IPR008979">
    <property type="entry name" value="Galactose-bd-like_sf"/>
</dbReference>
<dbReference type="AlphaFoldDB" id="A0AAV6UAZ7"/>
<keyword evidence="11" id="KW-1185">Reference proteome</keyword>
<dbReference type="Gene3D" id="2.60.120.260">
    <property type="entry name" value="Galactose-binding domain-like"/>
    <property type="match status" value="1"/>
</dbReference>
<name>A0AAV6UAZ7_9ARAC</name>
<keyword evidence="3" id="KW-0165">Cleavage on pair of basic residues</keyword>
<dbReference type="InterPro" id="IPR002884">
    <property type="entry name" value="P_dom"/>
</dbReference>
<keyword evidence="6" id="KW-0720">Serine protease</keyword>
<keyword evidence="2" id="KW-0645">Protease</keyword>
<keyword evidence="5" id="KW-0378">Hydrolase</keyword>
<evidence type="ECO:0000256" key="5">
    <source>
        <dbReference type="ARBA" id="ARBA00022801"/>
    </source>
</evidence>
<keyword evidence="4" id="KW-0732">Signal</keyword>
<keyword evidence="8" id="KW-0325">Glycoprotein</keyword>
<dbReference type="PANTHER" id="PTHR42884">
    <property type="entry name" value="PROPROTEIN CONVERTASE SUBTILISIN/KEXIN-RELATED"/>
    <property type="match status" value="1"/>
</dbReference>
<evidence type="ECO:0000256" key="6">
    <source>
        <dbReference type="ARBA" id="ARBA00022825"/>
    </source>
</evidence>
<dbReference type="Proteomes" id="UP000827092">
    <property type="component" value="Unassembled WGS sequence"/>
</dbReference>
<dbReference type="GO" id="GO:0016020">
    <property type="term" value="C:membrane"/>
    <property type="evidence" value="ECO:0007669"/>
    <property type="project" value="TreeGrafter"/>
</dbReference>
<evidence type="ECO:0000256" key="4">
    <source>
        <dbReference type="ARBA" id="ARBA00022729"/>
    </source>
</evidence>
<evidence type="ECO:0000256" key="8">
    <source>
        <dbReference type="ARBA" id="ARBA00023180"/>
    </source>
</evidence>
<dbReference type="GO" id="GO:0016486">
    <property type="term" value="P:peptide hormone processing"/>
    <property type="evidence" value="ECO:0007669"/>
    <property type="project" value="TreeGrafter"/>
</dbReference>
<evidence type="ECO:0000256" key="3">
    <source>
        <dbReference type="ARBA" id="ARBA00022685"/>
    </source>
</evidence>
<evidence type="ECO:0000313" key="11">
    <source>
        <dbReference type="Proteomes" id="UP000827092"/>
    </source>
</evidence>
<proteinExistence type="inferred from homology"/>
<protein>
    <recommendedName>
        <fullName evidence="9">P/Homo B domain-containing protein</fullName>
    </recommendedName>
</protein>
<accession>A0AAV6UAZ7</accession>
<gene>
    <name evidence="10" type="ORF">JTE90_016882</name>
</gene>
<evidence type="ECO:0000313" key="10">
    <source>
        <dbReference type="EMBL" id="KAG8180868.1"/>
    </source>
</evidence>
<reference evidence="10 11" key="1">
    <citation type="journal article" date="2022" name="Nat. Ecol. Evol.">
        <title>A masculinizing supergene underlies an exaggerated male reproductive morph in a spider.</title>
        <authorList>
            <person name="Hendrickx F."/>
            <person name="De Corte Z."/>
            <person name="Sonet G."/>
            <person name="Van Belleghem S.M."/>
            <person name="Kostlbacher S."/>
            <person name="Vangestel C."/>
        </authorList>
    </citation>
    <scope>NUCLEOTIDE SEQUENCE [LARGE SCALE GENOMIC DNA]</scope>
    <source>
        <strain evidence="10">W744_W776</strain>
    </source>
</reference>
<dbReference type="GO" id="GO:0004252">
    <property type="term" value="F:serine-type endopeptidase activity"/>
    <property type="evidence" value="ECO:0007669"/>
    <property type="project" value="InterPro"/>
</dbReference>
<dbReference type="GO" id="GO:0005615">
    <property type="term" value="C:extracellular space"/>
    <property type="evidence" value="ECO:0007669"/>
    <property type="project" value="TreeGrafter"/>
</dbReference>
<dbReference type="PROSITE" id="PS51829">
    <property type="entry name" value="P_HOMO_B"/>
    <property type="match status" value="1"/>
</dbReference>
<dbReference type="PANTHER" id="PTHR42884:SF14">
    <property type="entry name" value="NEUROENDOCRINE CONVERTASE 1"/>
    <property type="match status" value="1"/>
</dbReference>
<sequence>MVKAALNWTQVPDKAICKVEASSKLPKKISSQSNNEVEVEISSTSCVGTPDEINYLEHVELTLDIDYTLRGALDIYLFSPAGTVSMMLSRRDRDYSSIGFKNWTFSSVHFWGEKPTGKWKVLVRDLTDTDYEGAINSMKLTLHGTKLKPEHMPNGKKTYNYEDLMERAIDKTPEFEEENPSINNIVHDELENLRSVKKKVVLNWADLIGKEFQRSPSKMNGFMEDPHYGLNVEDNYLNDYSNMYSEY</sequence>
<organism evidence="10 11">
    <name type="scientific">Oedothorax gibbosus</name>
    <dbReference type="NCBI Taxonomy" id="931172"/>
    <lineage>
        <taxon>Eukaryota</taxon>
        <taxon>Metazoa</taxon>
        <taxon>Ecdysozoa</taxon>
        <taxon>Arthropoda</taxon>
        <taxon>Chelicerata</taxon>
        <taxon>Arachnida</taxon>
        <taxon>Araneae</taxon>
        <taxon>Araneomorphae</taxon>
        <taxon>Entelegynae</taxon>
        <taxon>Araneoidea</taxon>
        <taxon>Linyphiidae</taxon>
        <taxon>Erigoninae</taxon>
        <taxon>Oedothorax</taxon>
    </lineage>
</organism>
<dbReference type="Pfam" id="PF01483">
    <property type="entry name" value="P_proprotein"/>
    <property type="match status" value="1"/>
</dbReference>
<comment type="caution">
    <text evidence="10">The sequence shown here is derived from an EMBL/GenBank/DDBJ whole genome shotgun (WGS) entry which is preliminary data.</text>
</comment>
<dbReference type="FunFam" id="2.60.120.260:FF:000006">
    <property type="entry name" value="Proprotein convertase subtilisin/kexin type 5"/>
    <property type="match status" value="1"/>
</dbReference>
<keyword evidence="7" id="KW-0865">Zymogen</keyword>
<comment type="similarity">
    <text evidence="1">Belongs to the peptidase S8 family. Furin subfamily.</text>
</comment>
<evidence type="ECO:0000256" key="2">
    <source>
        <dbReference type="ARBA" id="ARBA00022670"/>
    </source>
</evidence>
<evidence type="ECO:0000256" key="1">
    <source>
        <dbReference type="ARBA" id="ARBA00005325"/>
    </source>
</evidence>
<dbReference type="SUPFAM" id="SSF49785">
    <property type="entry name" value="Galactose-binding domain-like"/>
    <property type="match status" value="1"/>
</dbReference>
<dbReference type="GO" id="GO:0043005">
    <property type="term" value="C:neuron projection"/>
    <property type="evidence" value="ECO:0007669"/>
    <property type="project" value="TreeGrafter"/>
</dbReference>
<dbReference type="EMBL" id="JAFNEN010000545">
    <property type="protein sequence ID" value="KAG8180868.1"/>
    <property type="molecule type" value="Genomic_DNA"/>
</dbReference>
<feature type="domain" description="P/Homo B" evidence="9">
    <location>
        <begin position="10"/>
        <end position="148"/>
    </location>
</feature>
<evidence type="ECO:0000259" key="9">
    <source>
        <dbReference type="PROSITE" id="PS51829"/>
    </source>
</evidence>
<evidence type="ECO:0000256" key="7">
    <source>
        <dbReference type="ARBA" id="ARBA00023145"/>
    </source>
</evidence>